<organism evidence="1 2">
    <name type="scientific">Clarias magur</name>
    <name type="common">Asian catfish</name>
    <name type="synonym">Macropteronotus magur</name>
    <dbReference type="NCBI Taxonomy" id="1594786"/>
    <lineage>
        <taxon>Eukaryota</taxon>
        <taxon>Metazoa</taxon>
        <taxon>Chordata</taxon>
        <taxon>Craniata</taxon>
        <taxon>Vertebrata</taxon>
        <taxon>Euteleostomi</taxon>
        <taxon>Actinopterygii</taxon>
        <taxon>Neopterygii</taxon>
        <taxon>Teleostei</taxon>
        <taxon>Ostariophysi</taxon>
        <taxon>Siluriformes</taxon>
        <taxon>Clariidae</taxon>
        <taxon>Clarias</taxon>
    </lineage>
</organism>
<reference evidence="1" key="1">
    <citation type="submission" date="2020-07" db="EMBL/GenBank/DDBJ databases">
        <title>Clarias magur genome sequencing, assembly and annotation.</title>
        <authorList>
            <person name="Kushwaha B."/>
            <person name="Kumar R."/>
            <person name="Das P."/>
            <person name="Joshi C.G."/>
            <person name="Kumar D."/>
            <person name="Nagpure N.S."/>
            <person name="Pandey M."/>
            <person name="Agarwal S."/>
            <person name="Srivastava S."/>
            <person name="Singh M."/>
            <person name="Sahoo L."/>
            <person name="Jayasankar P."/>
            <person name="Meher P.K."/>
            <person name="Koringa P.G."/>
            <person name="Iquebal M.A."/>
            <person name="Das S.P."/>
            <person name="Bit A."/>
            <person name="Patnaik S."/>
            <person name="Patel N."/>
            <person name="Shah T.M."/>
            <person name="Hinsu A."/>
            <person name="Jena J.K."/>
        </authorList>
    </citation>
    <scope>NUCLEOTIDE SEQUENCE</scope>
    <source>
        <strain evidence="1">CIFAMagur01</strain>
        <tissue evidence="1">Testis</tissue>
    </source>
</reference>
<comment type="caution">
    <text evidence="1">The sequence shown here is derived from an EMBL/GenBank/DDBJ whole genome shotgun (WGS) entry which is preliminary data.</text>
</comment>
<name>A0A8J4XB44_CLAMG</name>
<dbReference type="Proteomes" id="UP000727407">
    <property type="component" value="Unassembled WGS sequence"/>
</dbReference>
<proteinExistence type="predicted"/>
<dbReference type="AlphaFoldDB" id="A0A8J4XB44"/>
<keyword evidence="1" id="KW-0675">Receptor</keyword>
<accession>A0A8J4XB44</accession>
<evidence type="ECO:0000313" key="2">
    <source>
        <dbReference type="Proteomes" id="UP000727407"/>
    </source>
</evidence>
<protein>
    <submittedName>
        <fullName evidence="1">Inositol 1,4,5-trisphosphate receptor type 2</fullName>
    </submittedName>
</protein>
<evidence type="ECO:0000313" key="1">
    <source>
        <dbReference type="EMBL" id="KAF5891705.1"/>
    </source>
</evidence>
<dbReference type="EMBL" id="QNUK01000560">
    <property type="protein sequence ID" value="KAF5891705.1"/>
    <property type="molecule type" value="Genomic_DNA"/>
</dbReference>
<gene>
    <name evidence="1" type="primary">yidC</name>
    <name evidence="1" type="ORF">DAT39_018592</name>
</gene>
<keyword evidence="2" id="KW-1185">Reference proteome</keyword>
<sequence length="143" mass="15597">MSSTSCTLGGSTRGSTEEREVCEWEVLTRNQFEGRGRFLSVTRVSRCLSCFLSSVASPLYRAVLHWNGGLLVSKPAAFFDRAAPVLAIFGSGIGPRGETRVPSPLSFRHQITFPSFPSASVFISGALLQRGRRRSPVRDGCSR</sequence>